<comment type="caution">
    <text evidence="7">The sequence shown here is derived from an EMBL/GenBank/DDBJ whole genome shotgun (WGS) entry which is preliminary data.</text>
</comment>
<protein>
    <recommendedName>
        <fullName evidence="9">ABC transporter permease</fullName>
    </recommendedName>
</protein>
<dbReference type="PANTHER" id="PTHR47089">
    <property type="entry name" value="ABC TRANSPORTER, PERMEASE PROTEIN"/>
    <property type="match status" value="1"/>
</dbReference>
<comment type="subcellular location">
    <subcellularLocation>
        <location evidence="1">Cell membrane</location>
        <topology evidence="1">Multi-pass membrane protein</topology>
    </subcellularLocation>
</comment>
<reference evidence="7 8" key="1">
    <citation type="submission" date="2017-04" db="EMBL/GenBank/DDBJ databases">
        <title>Draft Aigarchaeota genome from a New Zealand hot spring.</title>
        <authorList>
            <person name="Reysenbach A.-L."/>
            <person name="Donaho J.A."/>
            <person name="Gerhart J."/>
            <person name="Kelley J.F."/>
            <person name="Kouba K."/>
            <person name="Podar M."/>
            <person name="Stott M."/>
        </authorList>
    </citation>
    <scope>NUCLEOTIDE SEQUENCE [LARGE SCALE GENOMIC DNA]</scope>
    <source>
        <strain evidence="7">NZ13_MG1</strain>
    </source>
</reference>
<accession>A0A2R7Y1D9</accession>
<dbReference type="PANTHER" id="PTHR47089:SF1">
    <property type="entry name" value="GUANOSINE ABC TRANSPORTER PERMEASE PROTEIN NUPP"/>
    <property type="match status" value="1"/>
</dbReference>
<feature type="transmembrane region" description="Helical" evidence="6">
    <location>
        <begin position="318"/>
        <end position="340"/>
    </location>
</feature>
<dbReference type="Pfam" id="PF02653">
    <property type="entry name" value="BPD_transp_2"/>
    <property type="match status" value="1"/>
</dbReference>
<name>A0A2R7Y1D9_9ARCH</name>
<feature type="transmembrane region" description="Helical" evidence="6">
    <location>
        <begin position="12"/>
        <end position="35"/>
    </location>
</feature>
<dbReference type="InterPro" id="IPR001851">
    <property type="entry name" value="ABC_transp_permease"/>
</dbReference>
<gene>
    <name evidence="7" type="ORF">B9J98_07460</name>
</gene>
<dbReference type="EMBL" id="NDWU01000024">
    <property type="protein sequence ID" value="PUA31167.1"/>
    <property type="molecule type" value="Genomic_DNA"/>
</dbReference>
<dbReference type="GO" id="GO:0005886">
    <property type="term" value="C:plasma membrane"/>
    <property type="evidence" value="ECO:0007669"/>
    <property type="project" value="UniProtKB-SubCell"/>
</dbReference>
<feature type="transmembrane region" description="Helical" evidence="6">
    <location>
        <begin position="113"/>
        <end position="133"/>
    </location>
</feature>
<evidence type="ECO:0008006" key="9">
    <source>
        <dbReference type="Google" id="ProtNLM"/>
    </source>
</evidence>
<keyword evidence="4 6" id="KW-1133">Transmembrane helix</keyword>
<evidence type="ECO:0000313" key="7">
    <source>
        <dbReference type="EMBL" id="PUA31167.1"/>
    </source>
</evidence>
<keyword evidence="2" id="KW-1003">Cell membrane</keyword>
<evidence type="ECO:0000313" key="8">
    <source>
        <dbReference type="Proteomes" id="UP000244066"/>
    </source>
</evidence>
<organism evidence="7 8">
    <name type="scientific">Candidatus Terraquivivens tikiterensis</name>
    <dbReference type="NCBI Taxonomy" id="1980982"/>
    <lineage>
        <taxon>Archaea</taxon>
        <taxon>Nitrososphaerota</taxon>
        <taxon>Candidatus Wolframiiraptoraceae</taxon>
        <taxon>Candidatus Terraquivivens</taxon>
    </lineage>
</organism>
<feature type="transmembrane region" description="Helical" evidence="6">
    <location>
        <begin position="282"/>
        <end position="306"/>
    </location>
</feature>
<evidence type="ECO:0000256" key="3">
    <source>
        <dbReference type="ARBA" id="ARBA00022692"/>
    </source>
</evidence>
<keyword evidence="5 6" id="KW-0472">Membrane</keyword>
<feature type="transmembrane region" description="Helical" evidence="6">
    <location>
        <begin position="55"/>
        <end position="77"/>
    </location>
</feature>
<dbReference type="Proteomes" id="UP000244066">
    <property type="component" value="Unassembled WGS sequence"/>
</dbReference>
<proteinExistence type="predicted"/>
<evidence type="ECO:0000256" key="1">
    <source>
        <dbReference type="ARBA" id="ARBA00004651"/>
    </source>
</evidence>
<evidence type="ECO:0000256" key="4">
    <source>
        <dbReference type="ARBA" id="ARBA00022989"/>
    </source>
</evidence>
<evidence type="ECO:0000256" key="2">
    <source>
        <dbReference type="ARBA" id="ARBA00022475"/>
    </source>
</evidence>
<evidence type="ECO:0000256" key="5">
    <source>
        <dbReference type="ARBA" id="ARBA00023136"/>
    </source>
</evidence>
<evidence type="ECO:0000256" key="6">
    <source>
        <dbReference type="SAM" id="Phobius"/>
    </source>
</evidence>
<dbReference type="GO" id="GO:0022857">
    <property type="term" value="F:transmembrane transporter activity"/>
    <property type="evidence" value="ECO:0007669"/>
    <property type="project" value="InterPro"/>
</dbReference>
<keyword evidence="3 6" id="KW-0812">Transmembrane</keyword>
<sequence length="350" mass="37797">MLERRMDISRKASSLFVLLSLLLAFFVTGLIFHLLGVDVAQFYSTICNVFITPALLLQAVFRSIPIILASLGLVVAFRMGFWNIGAEGQIYLGMIAATGIVILHVSYGAIPASLMLVAMGVASFLAGGAWCLIPASLKVRLGVNEVLTTLMLNYIAMLFTDYLVYGPWRDPEGWGFALSIPFPEYATLKYCGNPSTVGIVISVAVAGFVYFLFKYTKLGFTLSVLGKSSDVAKYAGMQAGRATLLGSIISGGMAGLGGLYVVSGMMGRLRPRASPGYGYTAIIVAMLVQLNPWLILPAGVFFGGLLTAGDALQSSLRLPFSAITVFQSVIFLCIILAEFFRRYRVVLRRL</sequence>
<feature type="transmembrane region" description="Helical" evidence="6">
    <location>
        <begin position="89"/>
        <end position="107"/>
    </location>
</feature>
<feature type="transmembrane region" description="Helical" evidence="6">
    <location>
        <begin position="242"/>
        <end position="262"/>
    </location>
</feature>
<dbReference type="AlphaFoldDB" id="A0A2R7Y1D9"/>
<feature type="transmembrane region" description="Helical" evidence="6">
    <location>
        <begin position="195"/>
        <end position="213"/>
    </location>
</feature>
<dbReference type="CDD" id="cd06580">
    <property type="entry name" value="TM_PBP1_transp_TpRbsC_like"/>
    <property type="match status" value="1"/>
</dbReference>